<name>A0A0C2BSF2_9BURK</name>
<gene>
    <name evidence="2" type="ORF">TSA66_09450</name>
</gene>
<organism evidence="2 3">
    <name type="scientific">Noviherbaspirillum autotrophicum</name>
    <dbReference type="NCBI Taxonomy" id="709839"/>
    <lineage>
        <taxon>Bacteria</taxon>
        <taxon>Pseudomonadati</taxon>
        <taxon>Pseudomonadota</taxon>
        <taxon>Betaproteobacteria</taxon>
        <taxon>Burkholderiales</taxon>
        <taxon>Oxalobacteraceae</taxon>
        <taxon>Noviherbaspirillum</taxon>
    </lineage>
</organism>
<evidence type="ECO:0008006" key="4">
    <source>
        <dbReference type="Google" id="ProtNLM"/>
    </source>
</evidence>
<comment type="caution">
    <text evidence="2">The sequence shown here is derived from an EMBL/GenBank/DDBJ whole genome shotgun (WGS) entry which is preliminary data.</text>
</comment>
<keyword evidence="1" id="KW-0472">Membrane</keyword>
<evidence type="ECO:0000313" key="3">
    <source>
        <dbReference type="Proteomes" id="UP000031572"/>
    </source>
</evidence>
<feature type="transmembrane region" description="Helical" evidence="1">
    <location>
        <begin position="92"/>
        <end position="120"/>
    </location>
</feature>
<dbReference type="OrthoDB" id="8595329at2"/>
<accession>A0A0C2BSF2</accession>
<reference evidence="2 3" key="1">
    <citation type="submission" date="2014-12" db="EMBL/GenBank/DDBJ databases">
        <title>Denitrispirillum autotrophicum gen. nov., sp. nov., Denitrifying, Facultatively Autotrophic Bacteria Isolated from Rice Paddy Soil.</title>
        <authorList>
            <person name="Ishii S."/>
            <person name="Ashida N."/>
            <person name="Ohno H."/>
            <person name="Otsuka S."/>
            <person name="Yokota A."/>
            <person name="Senoo K."/>
        </authorList>
    </citation>
    <scope>NUCLEOTIDE SEQUENCE [LARGE SCALE GENOMIC DNA]</scope>
    <source>
        <strain evidence="2 3">TSA66</strain>
    </source>
</reference>
<dbReference type="AlphaFoldDB" id="A0A0C2BSF2"/>
<evidence type="ECO:0000313" key="2">
    <source>
        <dbReference type="EMBL" id="KIF80991.1"/>
    </source>
</evidence>
<keyword evidence="1" id="KW-1133">Transmembrane helix</keyword>
<evidence type="ECO:0000256" key="1">
    <source>
        <dbReference type="SAM" id="Phobius"/>
    </source>
</evidence>
<keyword evidence="3" id="KW-1185">Reference proteome</keyword>
<protein>
    <recommendedName>
        <fullName evidence="4">MotA/TolQ/ExbB proton channel domain-containing protein</fullName>
    </recommendedName>
</protein>
<dbReference type="Proteomes" id="UP000031572">
    <property type="component" value="Unassembled WGS sequence"/>
</dbReference>
<proteinExistence type="predicted"/>
<dbReference type="EMBL" id="JWJG01000028">
    <property type="protein sequence ID" value="KIF80991.1"/>
    <property type="molecule type" value="Genomic_DNA"/>
</dbReference>
<dbReference type="RefSeq" id="WP_040039813.1">
    <property type="nucleotide sequence ID" value="NZ_JWJG01000028.1"/>
</dbReference>
<sequence>MDSNNPLWLKRFFSRLQYFWRLAIPFWIFRDAGRGTVEQRAANYRYNRSQRKVLPFYMGKWAGIAACMMQLTRVLSDFMGKTVAQSADHLCATVFCVSAGIGFAFSCIVIAILVTAYLFLTYVER</sequence>
<keyword evidence="1" id="KW-0812">Transmembrane</keyword>
<feature type="transmembrane region" description="Helical" evidence="1">
    <location>
        <begin position="53"/>
        <end position="72"/>
    </location>
</feature>